<feature type="transmembrane region" description="Helical" evidence="6">
    <location>
        <begin position="209"/>
        <end position="230"/>
    </location>
</feature>
<dbReference type="PANTHER" id="PTHR32196">
    <property type="entry name" value="ABC TRANSPORTER PERMEASE PROTEIN YPHD-RELATED-RELATED"/>
    <property type="match status" value="1"/>
</dbReference>
<keyword evidence="5 6" id="KW-0472">Membrane</keyword>
<dbReference type="OrthoDB" id="9778389at2"/>
<dbReference type="PANTHER" id="PTHR32196:SF69">
    <property type="entry name" value="BRANCHED-CHAIN AMINO ACID TRANSPORT SYSTEM, PERMEASE PROTEIN"/>
    <property type="match status" value="1"/>
</dbReference>
<feature type="transmembrane region" description="Helical" evidence="6">
    <location>
        <begin position="5"/>
        <end position="26"/>
    </location>
</feature>
<evidence type="ECO:0000256" key="6">
    <source>
        <dbReference type="SAM" id="Phobius"/>
    </source>
</evidence>
<evidence type="ECO:0000256" key="3">
    <source>
        <dbReference type="ARBA" id="ARBA00022692"/>
    </source>
</evidence>
<evidence type="ECO:0000313" key="7">
    <source>
        <dbReference type="EMBL" id="QEN07602.1"/>
    </source>
</evidence>
<proteinExistence type="predicted"/>
<dbReference type="AlphaFoldDB" id="A0A5C1QN44"/>
<feature type="transmembrane region" description="Helical" evidence="6">
    <location>
        <begin position="183"/>
        <end position="203"/>
    </location>
</feature>
<protein>
    <submittedName>
        <fullName evidence="7">ABC transporter permease</fullName>
    </submittedName>
</protein>
<dbReference type="CDD" id="cd06574">
    <property type="entry name" value="TM_PBP1_branched-chain-AA_like"/>
    <property type="match status" value="1"/>
</dbReference>
<feature type="transmembrane region" description="Helical" evidence="6">
    <location>
        <begin position="84"/>
        <end position="103"/>
    </location>
</feature>
<dbReference type="GO" id="GO:0022857">
    <property type="term" value="F:transmembrane transporter activity"/>
    <property type="evidence" value="ECO:0007669"/>
    <property type="project" value="InterPro"/>
</dbReference>
<evidence type="ECO:0000256" key="5">
    <source>
        <dbReference type="ARBA" id="ARBA00023136"/>
    </source>
</evidence>
<sequence>MIEGILVEGLIFGILALGVFITFRILDFPDLTVDGSFPLGAVTAGSCLQAGMHPLLALILAFVAGAAAGTVTAVIHNKLKVPNLLAGILTMTMLYSVNIRVLGNRANLPLLKLRTIIDDVMVLSEPLMSYTIALLLFFLIVFFMIKFLLDIFFMTDMGLSMGAMGNNEQMIITLGVNPDTMKIIGLSLSNGLVGLSGALFAQYQGFADVNLGQGIVVSGLAMVMLGEFLIRSNKIYFLTFRVLLGAILFKAIMFYGRYYGYYIHLTPNDLKLITGLLIILSLTISKMKNRDLLKPFRGKK</sequence>
<evidence type="ECO:0000313" key="8">
    <source>
        <dbReference type="Proteomes" id="UP000324209"/>
    </source>
</evidence>
<comment type="subcellular location">
    <subcellularLocation>
        <location evidence="1">Cell membrane</location>
        <topology evidence="1">Multi-pass membrane protein</topology>
    </subcellularLocation>
</comment>
<dbReference type="GO" id="GO:0005886">
    <property type="term" value="C:plasma membrane"/>
    <property type="evidence" value="ECO:0007669"/>
    <property type="project" value="UniProtKB-SubCell"/>
</dbReference>
<organism evidence="7 8">
    <name type="scientific">Oceanispirochaeta crateris</name>
    <dbReference type="NCBI Taxonomy" id="2518645"/>
    <lineage>
        <taxon>Bacteria</taxon>
        <taxon>Pseudomonadati</taxon>
        <taxon>Spirochaetota</taxon>
        <taxon>Spirochaetia</taxon>
        <taxon>Spirochaetales</taxon>
        <taxon>Spirochaetaceae</taxon>
        <taxon>Oceanispirochaeta</taxon>
    </lineage>
</organism>
<accession>A0A5C1QN44</accession>
<dbReference type="Proteomes" id="UP000324209">
    <property type="component" value="Chromosome"/>
</dbReference>
<reference evidence="7 8" key="1">
    <citation type="submission" date="2019-02" db="EMBL/GenBank/DDBJ databases">
        <title>Complete Genome Sequence and Methylome Analysis of free living Spirochaetas.</title>
        <authorList>
            <person name="Fomenkov A."/>
            <person name="Dubinina G."/>
            <person name="Leshcheva N."/>
            <person name="Mikheeva N."/>
            <person name="Grabovich M."/>
            <person name="Vincze T."/>
            <person name="Roberts R.J."/>
        </authorList>
    </citation>
    <scope>NUCLEOTIDE SEQUENCE [LARGE SCALE GENOMIC DNA]</scope>
    <source>
        <strain evidence="7 8">K2</strain>
    </source>
</reference>
<dbReference type="Pfam" id="PF02653">
    <property type="entry name" value="BPD_transp_2"/>
    <property type="match status" value="1"/>
</dbReference>
<keyword evidence="8" id="KW-1185">Reference proteome</keyword>
<name>A0A5C1QN44_9SPIO</name>
<keyword evidence="2" id="KW-1003">Cell membrane</keyword>
<dbReference type="EMBL" id="CP036150">
    <property type="protein sequence ID" value="QEN07602.1"/>
    <property type="molecule type" value="Genomic_DNA"/>
</dbReference>
<feature type="transmembrane region" description="Helical" evidence="6">
    <location>
        <begin position="55"/>
        <end position="75"/>
    </location>
</feature>
<dbReference type="RefSeq" id="WP_149485682.1">
    <property type="nucleotide sequence ID" value="NZ_CP036150.1"/>
</dbReference>
<dbReference type="KEGG" id="ock:EXM22_06225"/>
<dbReference type="InterPro" id="IPR001851">
    <property type="entry name" value="ABC_transp_permease"/>
</dbReference>
<feature type="transmembrane region" description="Helical" evidence="6">
    <location>
        <begin position="127"/>
        <end position="149"/>
    </location>
</feature>
<keyword evidence="4 6" id="KW-1133">Transmembrane helix</keyword>
<evidence type="ECO:0000256" key="2">
    <source>
        <dbReference type="ARBA" id="ARBA00022475"/>
    </source>
</evidence>
<feature type="transmembrane region" description="Helical" evidence="6">
    <location>
        <begin position="237"/>
        <end position="258"/>
    </location>
</feature>
<feature type="transmembrane region" description="Helical" evidence="6">
    <location>
        <begin position="270"/>
        <end position="287"/>
    </location>
</feature>
<keyword evidence="3 6" id="KW-0812">Transmembrane</keyword>
<gene>
    <name evidence="7" type="ORF">EXM22_06225</name>
</gene>
<evidence type="ECO:0000256" key="1">
    <source>
        <dbReference type="ARBA" id="ARBA00004651"/>
    </source>
</evidence>
<evidence type="ECO:0000256" key="4">
    <source>
        <dbReference type="ARBA" id="ARBA00022989"/>
    </source>
</evidence>